<proteinExistence type="predicted"/>
<gene>
    <name evidence="2" type="ORF">FHS76_000572</name>
</gene>
<dbReference type="AlphaFoldDB" id="A0A7W9AUW4"/>
<evidence type="ECO:0000313" key="2">
    <source>
        <dbReference type="EMBL" id="MBB5700729.1"/>
    </source>
</evidence>
<keyword evidence="3" id="KW-1185">Reference proteome</keyword>
<feature type="transmembrane region" description="Helical" evidence="1">
    <location>
        <begin position="86"/>
        <end position="106"/>
    </location>
</feature>
<feature type="transmembrane region" description="Helical" evidence="1">
    <location>
        <begin position="12"/>
        <end position="34"/>
    </location>
</feature>
<keyword evidence="1" id="KW-1133">Transmembrane helix</keyword>
<feature type="transmembrane region" description="Helical" evidence="1">
    <location>
        <begin position="375"/>
        <end position="393"/>
    </location>
</feature>
<feature type="transmembrane region" description="Helical" evidence="1">
    <location>
        <begin position="112"/>
        <end position="136"/>
    </location>
</feature>
<keyword evidence="1" id="KW-0812">Transmembrane</keyword>
<protein>
    <recommendedName>
        <fullName evidence="4">Transmembrane protein</fullName>
    </recommendedName>
</protein>
<feature type="transmembrane region" description="Helical" evidence="1">
    <location>
        <begin position="320"/>
        <end position="342"/>
    </location>
</feature>
<feature type="transmembrane region" description="Helical" evidence="1">
    <location>
        <begin position="399"/>
        <end position="420"/>
    </location>
</feature>
<evidence type="ECO:0008006" key="4">
    <source>
        <dbReference type="Google" id="ProtNLM"/>
    </source>
</evidence>
<feature type="transmembrane region" description="Helical" evidence="1">
    <location>
        <begin position="148"/>
        <end position="173"/>
    </location>
</feature>
<feature type="transmembrane region" description="Helical" evidence="1">
    <location>
        <begin position="228"/>
        <end position="248"/>
    </location>
</feature>
<feature type="transmembrane region" description="Helical" evidence="1">
    <location>
        <begin position="254"/>
        <end position="273"/>
    </location>
</feature>
<dbReference type="RefSeq" id="WP_183647761.1">
    <property type="nucleotide sequence ID" value="NZ_JACIJG010000002.1"/>
</dbReference>
<dbReference type="Proteomes" id="UP000555546">
    <property type="component" value="Unassembled WGS sequence"/>
</dbReference>
<evidence type="ECO:0000313" key="3">
    <source>
        <dbReference type="Proteomes" id="UP000555546"/>
    </source>
</evidence>
<keyword evidence="1" id="KW-0472">Membrane</keyword>
<feature type="transmembrane region" description="Helical" evidence="1">
    <location>
        <begin position="293"/>
        <end position="314"/>
    </location>
</feature>
<sequence>MIGAALSRWTLSYFAASLIFLIVGVGLMVDGYGYPFHDIRAPETLIVVHVIAIGWLALLMCGALLQFVPVLVAGPLWKSEASLPTLVLLLAGLLGLLCGFAGMAGLMETPVWLLPASALLLISGFAVIVLMLAMTIWQARPITLPARFVAVGLASLMVVAVLGGIFAFVFSGLTDNDVLLNIAGMSTPLHGALGLGGWMSFTAMGVSYRLLTMFLLSPDDARKSTRILWWAGTLALTVLGAGVVLFAFGRGQMGVVLLAALIPGAVAVALYVYDMRAIYRQRRRKAIELNSAASIPAFASMTLAIVLALILPWIGTTDGIVAALVYLFTFGWLTGLSLAQLYKIVPFLTWLECYGPVMGRVPTPRVQDIVSEKQARRWFSIYFTGVAIATLALGTGYPIVFQLASAVNLCAILAIAFYLFRARRLMDVPLAVRLPKGTVIPHLIYAGGPALRRSK</sequence>
<evidence type="ECO:0000256" key="1">
    <source>
        <dbReference type="SAM" id="Phobius"/>
    </source>
</evidence>
<dbReference type="EMBL" id="JACIJG010000002">
    <property type="protein sequence ID" value="MBB5700729.1"/>
    <property type="molecule type" value="Genomic_DNA"/>
</dbReference>
<accession>A0A7W9AUW4</accession>
<feature type="transmembrane region" description="Helical" evidence="1">
    <location>
        <begin position="46"/>
        <end position="74"/>
    </location>
</feature>
<feature type="transmembrane region" description="Helical" evidence="1">
    <location>
        <begin position="193"/>
        <end position="216"/>
    </location>
</feature>
<reference evidence="2 3" key="1">
    <citation type="submission" date="2020-08" db="EMBL/GenBank/DDBJ databases">
        <title>Genomic Encyclopedia of Type Strains, Phase IV (KMG-IV): sequencing the most valuable type-strain genomes for metagenomic binning, comparative biology and taxonomic classification.</title>
        <authorList>
            <person name="Goeker M."/>
        </authorList>
    </citation>
    <scope>NUCLEOTIDE SEQUENCE [LARGE SCALE GENOMIC DNA]</scope>
    <source>
        <strain evidence="2 3">DSM 26944</strain>
    </source>
</reference>
<comment type="caution">
    <text evidence="2">The sequence shown here is derived from an EMBL/GenBank/DDBJ whole genome shotgun (WGS) entry which is preliminary data.</text>
</comment>
<organism evidence="2 3">
    <name type="scientific">Brucella daejeonensis</name>
    <dbReference type="NCBI Taxonomy" id="659015"/>
    <lineage>
        <taxon>Bacteria</taxon>
        <taxon>Pseudomonadati</taxon>
        <taxon>Pseudomonadota</taxon>
        <taxon>Alphaproteobacteria</taxon>
        <taxon>Hyphomicrobiales</taxon>
        <taxon>Brucellaceae</taxon>
        <taxon>Brucella/Ochrobactrum group</taxon>
        <taxon>Brucella</taxon>
    </lineage>
</organism>
<name>A0A7W9AUW4_9HYPH</name>